<sequence length="132" mass="15846">MGLEQEIKKLKYHQKLMLTMFLNDDPEKFAFYHQIINFDLDEQAEKSILNIISLFNKRLSKNDNFNFEKDYFNSIGLKVIYDYNLNPTIEEYESYLEEIGIPMNSKYLLMAINKQNESDDACQYLLEQYNKK</sequence>
<evidence type="ECO:0000313" key="1">
    <source>
        <dbReference type="EMBL" id="ACO30013.1"/>
    </source>
</evidence>
<dbReference type="Proteomes" id="UP000002210">
    <property type="component" value="Chromosome"/>
</dbReference>
<dbReference type="Gene3D" id="1.10.3750.10">
    <property type="entry name" value="YhaI-like"/>
    <property type="match status" value="1"/>
</dbReference>
<reference evidence="1 2" key="1">
    <citation type="submission" date="2009-02" db="EMBL/GenBank/DDBJ databases">
        <title>Genome sequence of Bacillus cereus 03BB102.</title>
        <authorList>
            <person name="Dodson R.J."/>
            <person name="Jackson P."/>
            <person name="Munk A.C."/>
            <person name="Brettin T."/>
            <person name="Bruce D."/>
            <person name="Detter C."/>
            <person name="Tapia R."/>
            <person name="Han C."/>
            <person name="Sutton G."/>
            <person name="Sims D."/>
        </authorList>
    </citation>
    <scope>NUCLEOTIDE SEQUENCE [LARGE SCALE GENOMIC DNA]</scope>
    <source>
        <strain evidence="1 2">03BB102</strain>
    </source>
</reference>
<dbReference type="EMBL" id="CP001407">
    <property type="protein sequence ID" value="ACO30013.1"/>
    <property type="molecule type" value="Genomic_DNA"/>
</dbReference>
<dbReference type="InterPro" id="IPR015058">
    <property type="entry name" value="DUF1878"/>
</dbReference>
<dbReference type="InterPro" id="IPR035945">
    <property type="entry name" value="YhaI-like_sf"/>
</dbReference>
<protein>
    <recommendedName>
        <fullName evidence="3">DUF1878 domain-containing protein</fullName>
    </recommendedName>
</protein>
<dbReference type="KEGG" id="bcx:BCA_4940"/>
<dbReference type="AlphaFoldDB" id="A0A158RS01"/>
<accession>A0A158RS01</accession>
<evidence type="ECO:0000313" key="2">
    <source>
        <dbReference type="Proteomes" id="UP000002210"/>
    </source>
</evidence>
<gene>
    <name evidence="1" type="ordered locus">BCA_4940</name>
</gene>
<dbReference type="RefSeq" id="WP_000522180.1">
    <property type="nucleotide sequence ID" value="NC_012472.1"/>
</dbReference>
<organism evidence="1 2">
    <name type="scientific">Bacillus cereus (strain 03BB102)</name>
    <dbReference type="NCBI Taxonomy" id="572264"/>
    <lineage>
        <taxon>Bacteria</taxon>
        <taxon>Bacillati</taxon>
        <taxon>Bacillota</taxon>
        <taxon>Bacilli</taxon>
        <taxon>Bacillales</taxon>
        <taxon>Bacillaceae</taxon>
        <taxon>Bacillus</taxon>
        <taxon>Bacillus cereus group</taxon>
    </lineage>
</organism>
<dbReference type="SUPFAM" id="SSF109915">
    <property type="entry name" value="Hypothetical protein YhaI"/>
    <property type="match status" value="1"/>
</dbReference>
<evidence type="ECO:0008006" key="3">
    <source>
        <dbReference type="Google" id="ProtNLM"/>
    </source>
</evidence>
<name>A0A158RS01_BACC3</name>
<dbReference type="Pfam" id="PF08963">
    <property type="entry name" value="DUF1878"/>
    <property type="match status" value="1"/>
</dbReference>
<dbReference type="PATRIC" id="fig|572264.18.peg.4886"/>
<proteinExistence type="predicted"/>